<feature type="non-terminal residue" evidence="2">
    <location>
        <position position="69"/>
    </location>
</feature>
<organism evidence="2">
    <name type="scientific">human gut metagenome</name>
    <dbReference type="NCBI Taxonomy" id="408170"/>
    <lineage>
        <taxon>unclassified sequences</taxon>
        <taxon>metagenomes</taxon>
        <taxon>organismal metagenomes</taxon>
    </lineage>
</organism>
<dbReference type="AlphaFoldDB" id="W1YM31"/>
<dbReference type="InterPro" id="IPR017946">
    <property type="entry name" value="PLC-like_Pdiesterase_TIM-brl"/>
</dbReference>
<name>W1YM31_9ZZZZ</name>
<dbReference type="GO" id="GO:0006629">
    <property type="term" value="P:lipid metabolic process"/>
    <property type="evidence" value="ECO:0007669"/>
    <property type="project" value="InterPro"/>
</dbReference>
<proteinExistence type="predicted"/>
<accession>W1YM31</accession>
<dbReference type="InterPro" id="IPR030395">
    <property type="entry name" value="GP_PDE_dom"/>
</dbReference>
<protein>
    <submittedName>
        <fullName evidence="2">Glycerophosphoryl diester phosphodiesterase</fullName>
    </submittedName>
</protein>
<dbReference type="Gene3D" id="3.20.20.190">
    <property type="entry name" value="Phosphatidylinositol (PI) phosphodiesterase"/>
    <property type="match status" value="1"/>
</dbReference>
<feature type="non-terminal residue" evidence="2">
    <location>
        <position position="1"/>
    </location>
</feature>
<comment type="caution">
    <text evidence="2">The sequence shown here is derived from an EMBL/GenBank/DDBJ whole genome shotgun (WGS) entry which is preliminary data.</text>
</comment>
<dbReference type="EMBL" id="AZMM01003774">
    <property type="protein sequence ID" value="ETJ42259.1"/>
    <property type="molecule type" value="Genomic_DNA"/>
</dbReference>
<reference evidence="2" key="1">
    <citation type="submission" date="2013-12" db="EMBL/GenBank/DDBJ databases">
        <title>A Varibaculum cambriense genome reconstructed from a premature infant gut community with otherwise low bacterial novelty that shifts toward anaerobic metabolism during the third week of life.</title>
        <authorList>
            <person name="Brown C.T."/>
            <person name="Sharon I."/>
            <person name="Thomas B.C."/>
            <person name="Castelle C.J."/>
            <person name="Morowitz M.J."/>
            <person name="Banfield J.F."/>
        </authorList>
    </citation>
    <scope>NUCLEOTIDE SEQUENCE</scope>
</reference>
<feature type="domain" description="GP-PDE" evidence="1">
    <location>
        <begin position="38"/>
        <end position="69"/>
    </location>
</feature>
<dbReference type="SUPFAM" id="SSF51695">
    <property type="entry name" value="PLC-like phosphodiesterases"/>
    <property type="match status" value="1"/>
</dbReference>
<dbReference type="Pfam" id="PF03009">
    <property type="entry name" value="GDPD"/>
    <property type="match status" value="1"/>
</dbReference>
<sequence>PFNIILFLFLSGFPAMSAPTPRAYPALASPSPVPGGARTVFAHRGASALAPENTLAAFRRAAAEGAAWI</sequence>
<dbReference type="GO" id="GO:0008081">
    <property type="term" value="F:phosphoric diester hydrolase activity"/>
    <property type="evidence" value="ECO:0007669"/>
    <property type="project" value="InterPro"/>
</dbReference>
<evidence type="ECO:0000259" key="1">
    <source>
        <dbReference type="PROSITE" id="PS51704"/>
    </source>
</evidence>
<gene>
    <name evidence="2" type="ORF">Q604_UNBC03774G0001</name>
</gene>
<evidence type="ECO:0000313" key="2">
    <source>
        <dbReference type="EMBL" id="ETJ42259.1"/>
    </source>
</evidence>
<dbReference type="PROSITE" id="PS51704">
    <property type="entry name" value="GP_PDE"/>
    <property type="match status" value="1"/>
</dbReference>